<dbReference type="AlphaFoldDB" id="D1CHE0"/>
<organism evidence="1 2">
    <name type="scientific">Thermobaculum terrenum (strain ATCC BAA-798 / CCMEE 7001 / YNP1)</name>
    <dbReference type="NCBI Taxonomy" id="525904"/>
    <lineage>
        <taxon>Bacteria</taxon>
        <taxon>Bacillati</taxon>
        <taxon>Chloroflexota</taxon>
        <taxon>Chloroflexia</taxon>
        <taxon>Candidatus Thermobaculales</taxon>
        <taxon>Candidatus Thermobaculaceae</taxon>
        <taxon>Thermobaculum</taxon>
    </lineage>
</organism>
<dbReference type="EMBL" id="CP001826">
    <property type="protein sequence ID" value="ACZ43161.1"/>
    <property type="molecule type" value="Genomic_DNA"/>
</dbReference>
<keyword evidence="2" id="KW-1185">Reference proteome</keyword>
<dbReference type="SUPFAM" id="SSF82171">
    <property type="entry name" value="DPP6 N-terminal domain-like"/>
    <property type="match status" value="1"/>
</dbReference>
<accession>D1CHE0</accession>
<dbReference type="STRING" id="525904.Tter_2262"/>
<dbReference type="Proteomes" id="UP000000323">
    <property type="component" value="Chromosome 2"/>
</dbReference>
<name>D1CHE0_THET1</name>
<dbReference type="RefSeq" id="WP_012876192.1">
    <property type="nucleotide sequence ID" value="NC_013526.1"/>
</dbReference>
<sequence length="358" mass="38729">MAFTSNATNLPDNGDQNGGRGLCGPGIACNYDAYLVNLDVSGDGQIGEPRDISLTLVSKGRHESAYDPTIAGNGDVVAYTRISPGASHIVVWDRVINRRFYVDRTGGQLSNGLSFWSAITNNALKVAFVSRGSNLVPGDTNTMDLFLWTRASRTTTYGTIRRLNVPRYGGQSYAGVLAPSISGDGERMAFVTKGNLTGDDTNGLEDAYVWDARIGRPVLVTTSRTGGNANGITDSATMSASGRYVSFTSRASNLVARDTNGAKDVFIAELWSLNDMPKSSWRIDPLLAQTYRVTFKRKPEDTSYPGLSNGDYGSFAEKQGLVVYQTLQPMVAGDTNDAYDGYIYKLPLEVMAKLKSRN</sequence>
<reference evidence="2" key="1">
    <citation type="journal article" date="2010" name="Stand. Genomic Sci.">
        <title>Complete genome sequence of 'Thermobaculum terrenum' type strain (YNP1).</title>
        <authorList>
            <person name="Kiss H."/>
            <person name="Cleland D."/>
            <person name="Lapidus A."/>
            <person name="Lucas S."/>
            <person name="Glavina Del Rio T."/>
            <person name="Nolan M."/>
            <person name="Tice H."/>
            <person name="Han C."/>
            <person name="Goodwin L."/>
            <person name="Pitluck S."/>
            <person name="Liolios K."/>
            <person name="Ivanova N."/>
            <person name="Mavromatis K."/>
            <person name="Ovchinnikova G."/>
            <person name="Pati A."/>
            <person name="Chen A."/>
            <person name="Palaniappan K."/>
            <person name="Land M."/>
            <person name="Hauser L."/>
            <person name="Chang Y."/>
            <person name="Jeffries C."/>
            <person name="Lu M."/>
            <person name="Brettin T."/>
            <person name="Detter J."/>
            <person name="Goker M."/>
            <person name="Tindall B."/>
            <person name="Beck B."/>
            <person name="McDermott T."/>
            <person name="Woyke T."/>
            <person name="Bristow J."/>
            <person name="Eisen J."/>
            <person name="Markowitz V."/>
            <person name="Hugenholtz P."/>
            <person name="Kyrpides N."/>
            <person name="Klenk H."/>
            <person name="Cheng J."/>
        </authorList>
    </citation>
    <scope>NUCLEOTIDE SEQUENCE [LARGE SCALE GENOMIC DNA]</scope>
    <source>
        <strain evidence="2">ATCC BAA-798 / YNP1</strain>
    </source>
</reference>
<dbReference type="InterPro" id="IPR011042">
    <property type="entry name" value="6-blade_b-propeller_TolB-like"/>
</dbReference>
<dbReference type="KEGG" id="ttr:Tter_2262"/>
<protein>
    <recommendedName>
        <fullName evidence="3">WD40 domain protein beta Propeller</fullName>
    </recommendedName>
</protein>
<dbReference type="OrthoDB" id="39703at2"/>
<evidence type="ECO:0000313" key="1">
    <source>
        <dbReference type="EMBL" id="ACZ43161.1"/>
    </source>
</evidence>
<proteinExistence type="predicted"/>
<evidence type="ECO:0008006" key="3">
    <source>
        <dbReference type="Google" id="ProtNLM"/>
    </source>
</evidence>
<dbReference type="eggNOG" id="COG0823">
    <property type="taxonomic scope" value="Bacteria"/>
</dbReference>
<gene>
    <name evidence="1" type="ordered locus">Tter_2262</name>
</gene>
<evidence type="ECO:0000313" key="2">
    <source>
        <dbReference type="Proteomes" id="UP000000323"/>
    </source>
</evidence>
<dbReference type="Gene3D" id="2.120.10.30">
    <property type="entry name" value="TolB, C-terminal domain"/>
    <property type="match status" value="1"/>
</dbReference>
<dbReference type="HOGENOM" id="CLU_773703_0_0_0"/>